<dbReference type="AlphaFoldDB" id="A0AAP7TAF3"/>
<dbReference type="EMBL" id="MOEA01000003">
    <property type="protein sequence ID" value="OIK20318.1"/>
    <property type="molecule type" value="Genomic_DNA"/>
</dbReference>
<dbReference type="SUPFAM" id="SSF160719">
    <property type="entry name" value="gpW/gp25-like"/>
    <property type="match status" value="1"/>
</dbReference>
<dbReference type="Proteomes" id="UP000180036">
    <property type="component" value="Unassembled WGS sequence"/>
</dbReference>
<accession>A0AAP7TAF3</accession>
<protein>
    <submittedName>
        <fullName evidence="1">DUF2634 domain-containing protein</fullName>
    </submittedName>
</protein>
<dbReference type="InterPro" id="IPR020288">
    <property type="entry name" value="Sheath_initiator"/>
</dbReference>
<dbReference type="Pfam" id="PF10934">
    <property type="entry name" value="Sheath_initiator"/>
    <property type="match status" value="1"/>
</dbReference>
<reference evidence="1 2" key="1">
    <citation type="submission" date="2016-10" db="EMBL/GenBank/DDBJ databases">
        <authorList>
            <person name="Marach S."/>
            <person name="Prathuangwong S."/>
            <person name="Takikawa Y."/>
            <person name="Dohra H."/>
        </authorList>
    </citation>
    <scope>NUCLEOTIDE SEQUENCE [LARGE SCALE GENOMIC DNA]</scope>
    <source>
        <strain evidence="1 2">K2</strain>
    </source>
</reference>
<sequence>MKTLKLVDGDLCFENSTLQMVEGDEEIAQSVELTLKTRLGEFTLDEHFGLDWSNILGKGFDQEEAQYDIINAVTQDERIASVESVEFSHDKETRNLSVHLKMKKEDDQTIELGGVDLA</sequence>
<dbReference type="RefSeq" id="WP_071347914.1">
    <property type="nucleotide sequence ID" value="NZ_MOEA01000003.1"/>
</dbReference>
<gene>
    <name evidence="1" type="ORF">BKP66_11840</name>
</gene>
<evidence type="ECO:0000313" key="1">
    <source>
        <dbReference type="EMBL" id="OIK20318.1"/>
    </source>
</evidence>
<evidence type="ECO:0000313" key="2">
    <source>
        <dbReference type="Proteomes" id="UP000180036"/>
    </source>
</evidence>
<dbReference type="Gene3D" id="3.10.450.40">
    <property type="match status" value="1"/>
</dbReference>
<name>A0AAP7TAF3_BACAM</name>
<comment type="caution">
    <text evidence="1">The sequence shown here is derived from an EMBL/GenBank/DDBJ whole genome shotgun (WGS) entry which is preliminary data.</text>
</comment>
<proteinExistence type="predicted"/>
<organism evidence="1 2">
    <name type="scientific">Bacillus amyloliquefaciens</name>
    <name type="common">Bacillus velezensis</name>
    <dbReference type="NCBI Taxonomy" id="1390"/>
    <lineage>
        <taxon>Bacteria</taxon>
        <taxon>Bacillati</taxon>
        <taxon>Bacillota</taxon>
        <taxon>Bacilli</taxon>
        <taxon>Bacillales</taxon>
        <taxon>Bacillaceae</taxon>
        <taxon>Bacillus</taxon>
        <taxon>Bacillus amyloliquefaciens group</taxon>
    </lineage>
</organism>